<evidence type="ECO:0000256" key="5">
    <source>
        <dbReference type="ARBA" id="ARBA00022524"/>
    </source>
</evidence>
<evidence type="ECO:0000256" key="9">
    <source>
        <dbReference type="ARBA" id="ARBA00022844"/>
    </source>
</evidence>
<keyword evidence="13" id="KW-0472">Membrane</keyword>
<evidence type="ECO:0000256" key="16">
    <source>
        <dbReference type="ARBA" id="ARBA00023296"/>
    </source>
</evidence>
<dbReference type="Pfam" id="PF00761">
    <property type="entry name" value="Polyoma_coat2"/>
    <property type="match status" value="1"/>
</dbReference>
<keyword evidence="15" id="KW-0449">Lipoprotein</keyword>
<dbReference type="EMBL" id="KT302407">
    <property type="protein sequence ID" value="AKT44369.1"/>
    <property type="molecule type" value="Genomic_DNA"/>
</dbReference>
<protein>
    <recommendedName>
        <fullName evidence="17">Minor capsid protein</fullName>
    </recommendedName>
</protein>
<dbReference type="GO" id="GO:0003677">
    <property type="term" value="F:DNA binding"/>
    <property type="evidence" value="ECO:0007669"/>
    <property type="project" value="UniProtKB-KW"/>
</dbReference>
<feature type="region of interest" description="Disordered" evidence="18">
    <location>
        <begin position="246"/>
        <end position="265"/>
    </location>
</feature>
<evidence type="ECO:0000256" key="15">
    <source>
        <dbReference type="ARBA" id="ARBA00023288"/>
    </source>
</evidence>
<feature type="compositionally biased region" description="Basic residues" evidence="18">
    <location>
        <begin position="311"/>
        <end position="339"/>
    </location>
</feature>
<keyword evidence="11" id="KW-0426">Late protein</keyword>
<evidence type="ECO:0000256" key="1">
    <source>
        <dbReference type="ARBA" id="ARBA00004147"/>
    </source>
</evidence>
<evidence type="ECO:0000256" key="7">
    <source>
        <dbReference type="ARBA" id="ARBA00022562"/>
    </source>
</evidence>
<keyword evidence="12" id="KW-0238">DNA-binding</keyword>
<dbReference type="GeneID" id="37620321"/>
<dbReference type="KEGG" id="vg:37620321"/>
<evidence type="ECO:0000313" key="20">
    <source>
        <dbReference type="Proteomes" id="UP000132730"/>
    </source>
</evidence>
<comment type="subcellular location">
    <subcellularLocation>
        <location evidence="3">Host endoplasmic reticulum membrane</location>
    </subcellularLocation>
    <subcellularLocation>
        <location evidence="1">Host nucleus</location>
    </subcellularLocation>
    <subcellularLocation>
        <location evidence="2">Virion</location>
    </subcellularLocation>
</comment>
<feature type="region of interest" description="Disordered" evidence="18">
    <location>
        <begin position="300"/>
        <end position="339"/>
    </location>
</feature>
<keyword evidence="8" id="KW-0519">Myristate</keyword>
<dbReference type="GO" id="GO:0005198">
    <property type="term" value="F:structural molecule activity"/>
    <property type="evidence" value="ECO:0007669"/>
    <property type="project" value="UniProtKB-UniRule"/>
</dbReference>
<reference evidence="19 20" key="1">
    <citation type="journal article" date="2015" name="Genome Announc.">
        <title>Complete Genome Sequence of a Novel Avian Polyomavirus Isolated from Gouldian Finch.</title>
        <authorList>
            <person name="Heenemann K."/>
            <person name="Sieg M."/>
            <person name="Rueckner A."/>
            <person name="Vahlenkamp T.W."/>
        </authorList>
    </citation>
    <scope>NUCLEOTIDE SEQUENCE [LARGE SCALE GENOMIC DNA]</scope>
    <source>
        <strain evidence="19">1209</strain>
    </source>
</reference>
<keyword evidence="9 17" id="KW-0946">Virion</keyword>
<evidence type="ECO:0000256" key="10">
    <source>
        <dbReference type="ARBA" id="ARBA00022870"/>
    </source>
</evidence>
<dbReference type="Proteomes" id="UP000132730">
    <property type="component" value="Segment"/>
</dbReference>
<comment type="similarity">
    <text evidence="4 17">Belongs to the polyomaviruses capsid protein VP2 family.</text>
</comment>
<evidence type="ECO:0000256" key="11">
    <source>
        <dbReference type="ARBA" id="ARBA00022921"/>
    </source>
</evidence>
<dbReference type="InterPro" id="IPR001070">
    <property type="entry name" value="Polyoma_coat_VP2"/>
</dbReference>
<dbReference type="PIRSF" id="PIRSF003377">
    <property type="entry name" value="Polyoma_coat2"/>
    <property type="match status" value="1"/>
</dbReference>
<evidence type="ECO:0000256" key="8">
    <source>
        <dbReference type="ARBA" id="ARBA00022707"/>
    </source>
</evidence>
<evidence type="ECO:0000256" key="4">
    <source>
        <dbReference type="ARBA" id="ARBA00006444"/>
    </source>
</evidence>
<dbReference type="GO" id="GO:0044167">
    <property type="term" value="C:host cell endoplasmic reticulum membrane"/>
    <property type="evidence" value="ECO:0007669"/>
    <property type="project" value="UniProtKB-SubCell"/>
</dbReference>
<dbReference type="GO" id="GO:0046718">
    <property type="term" value="P:symbiont entry into host cell"/>
    <property type="evidence" value="ECO:0007669"/>
    <property type="project" value="UniProtKB-KW"/>
</dbReference>
<accession>A0A0K1EUD2</accession>
<evidence type="ECO:0000256" key="14">
    <source>
        <dbReference type="ARBA" id="ARBA00023184"/>
    </source>
</evidence>
<keyword evidence="14" id="KW-1038">Host endoplasmic reticulum</keyword>
<evidence type="ECO:0000313" key="19">
    <source>
        <dbReference type="EMBL" id="AKT44369.1"/>
    </source>
</evidence>
<dbReference type="GO" id="GO:0075732">
    <property type="term" value="P:viral penetration into host nucleus"/>
    <property type="evidence" value="ECO:0007669"/>
    <property type="project" value="UniProtKB-KW"/>
</dbReference>
<name>A0A0K1EUD2_9POLY</name>
<evidence type="ECO:0000256" key="13">
    <source>
        <dbReference type="ARBA" id="ARBA00023136"/>
    </source>
</evidence>
<evidence type="ECO:0000256" key="12">
    <source>
        <dbReference type="ARBA" id="ARBA00023125"/>
    </source>
</evidence>
<evidence type="ECO:0000256" key="18">
    <source>
        <dbReference type="SAM" id="MobiDB-lite"/>
    </source>
</evidence>
<keyword evidence="6 17" id="KW-0167">Capsid protein</keyword>
<evidence type="ECO:0000256" key="17">
    <source>
        <dbReference type="PIRNR" id="PIRNR003377"/>
    </source>
</evidence>
<keyword evidence="10" id="KW-1043">Host membrane</keyword>
<evidence type="ECO:0000256" key="2">
    <source>
        <dbReference type="ARBA" id="ARBA00004328"/>
    </source>
</evidence>
<dbReference type="RefSeq" id="YP_009508815.1">
    <property type="nucleotide sequence ID" value="NC_039052.1"/>
</dbReference>
<evidence type="ECO:0000256" key="3">
    <source>
        <dbReference type="ARBA" id="ARBA00004625"/>
    </source>
</evidence>
<keyword evidence="20" id="KW-1185">Reference proteome</keyword>
<organism evidence="19 20">
    <name type="scientific">Erythrura gouldiae polyomavirus 1</name>
    <dbReference type="NCBI Taxonomy" id="2169903"/>
    <lineage>
        <taxon>Viruses</taxon>
        <taxon>Monodnaviria</taxon>
        <taxon>Shotokuvirae</taxon>
        <taxon>Cossaviricota</taxon>
        <taxon>Papovaviricetes</taxon>
        <taxon>Sepolyvirales</taxon>
        <taxon>Polyomaviridae</taxon>
        <taxon>Gammapolyomavirus</taxon>
        <taxon>Gammapolyomavirus egouldiae</taxon>
    </lineage>
</organism>
<dbReference type="GO" id="GO:0042025">
    <property type="term" value="C:host cell nucleus"/>
    <property type="evidence" value="ECO:0007669"/>
    <property type="project" value="UniProtKB-SubCell"/>
</dbReference>
<proteinExistence type="inferred from homology"/>
<evidence type="ECO:0000256" key="6">
    <source>
        <dbReference type="ARBA" id="ARBA00022561"/>
    </source>
</evidence>
<keyword evidence="7" id="KW-1048">Host nucleus</keyword>
<sequence>MGALLAVLGGIGEAITATGFTTQAIFSGEAVGALEAQLSSLIALENLTEAEALAELGLTPETAGIIAAAPQALEEAIGIALTGFTASTAGPLIGASAYHFLQGKRQLPDNMAVAVWRPEVDFLFPGASELVDALYYINPLEWGPTIFQNIGRYIWDYVIQTGRRQLGEATRAIVQTTSSNLYDLAARAAERATWYITEGPIRSYRFLEDYYMELPILRPDARRGRALAIGSDAEEEELPEGLRKLHPKQTHEPTGATVAPSVAPGGANQRHCPDWMLPLILGLYGVVYPGWKAEVELLEKEESQHGSKTGPYRRSRSKPRSKTPYQRRHRSSRSKVRSR</sequence>
<dbReference type="GO" id="GO:0019028">
    <property type="term" value="C:viral capsid"/>
    <property type="evidence" value="ECO:0007669"/>
    <property type="project" value="UniProtKB-UniRule"/>
</dbReference>
<dbReference type="GO" id="GO:0043657">
    <property type="term" value="C:host cell"/>
    <property type="evidence" value="ECO:0007669"/>
    <property type="project" value="GOC"/>
</dbReference>
<keyword evidence="5" id="KW-1163">Viral penetration into host nucleus</keyword>
<keyword evidence="16" id="KW-1160">Virus entry into host cell</keyword>